<dbReference type="KEGG" id="bmeg:BG04_4343"/>
<dbReference type="GeneID" id="93646172"/>
<reference evidence="1 2" key="1">
    <citation type="journal article" date="2015" name="Genome Announc.">
        <title>Complete genome sequences for 35 biothreat assay-relevant bacillus species.</title>
        <authorList>
            <person name="Johnson S.L."/>
            <person name="Daligault H.E."/>
            <person name="Davenport K.W."/>
            <person name="Jaissle J."/>
            <person name="Frey K.G."/>
            <person name="Ladner J.T."/>
            <person name="Broomall S.M."/>
            <person name="Bishop-Lilly K.A."/>
            <person name="Bruce D.C."/>
            <person name="Gibbons H.S."/>
            <person name="Coyne S.R."/>
            <person name="Lo C.C."/>
            <person name="Meincke L."/>
            <person name="Munk A.C."/>
            <person name="Koroleva G.I."/>
            <person name="Rosenzweig C.N."/>
            <person name="Palacios G.F."/>
            <person name="Redden C.L."/>
            <person name="Minogue T.D."/>
            <person name="Chain P.S."/>
        </authorList>
    </citation>
    <scope>NUCLEOTIDE SEQUENCE [LARGE SCALE GENOMIC DNA]</scope>
    <source>
        <strain evidence="2">ATCC 14581 / DSM 32 / JCM 2506 / NBRC 15308 / NCIMB 9376 / NCTC 10342 / NRRL B-14308 / VKM B-512</strain>
    </source>
</reference>
<sequence>MNINVGFAILADIDNKMTAAIYVENQIVAIIAGPSDILYEKLKKVFL</sequence>
<name>A0A0B6AWB4_PRIM2</name>
<evidence type="ECO:0000313" key="2">
    <source>
        <dbReference type="Proteomes" id="UP000031829"/>
    </source>
</evidence>
<gene>
    <name evidence="1" type="ORF">BG04_4343</name>
</gene>
<proteinExistence type="predicted"/>
<accession>A0A0B6AWB4</accession>
<dbReference type="AlphaFoldDB" id="A0A0B6AWB4"/>
<dbReference type="EMBL" id="CP009920">
    <property type="protein sequence ID" value="AJI24174.1"/>
    <property type="molecule type" value="Genomic_DNA"/>
</dbReference>
<protein>
    <submittedName>
        <fullName evidence="1">Uncharacterized protein</fullName>
    </submittedName>
</protein>
<dbReference type="Proteomes" id="UP000031829">
    <property type="component" value="Chromosome"/>
</dbReference>
<dbReference type="HOGENOM" id="CLU_3164739_0_0_9"/>
<dbReference type="RefSeq" id="WP_014460421.1">
    <property type="nucleotide sequence ID" value="NZ_BCVB01000005.1"/>
</dbReference>
<organism evidence="1 2">
    <name type="scientific">Priestia megaterium (strain ATCC 14581 / DSM 32 / CCUG 1817 / JCM 2506 / NBRC 15308 / NCIMB 9376 / NCTC 10342 / NRRL B-14308 / VKM B-512 / Ford 19)</name>
    <name type="common">Bacillus megaterium</name>
    <dbReference type="NCBI Taxonomy" id="1348623"/>
    <lineage>
        <taxon>Bacteria</taxon>
        <taxon>Bacillati</taxon>
        <taxon>Bacillota</taxon>
        <taxon>Bacilli</taxon>
        <taxon>Bacillales</taxon>
        <taxon>Bacillaceae</taxon>
        <taxon>Priestia</taxon>
    </lineage>
</organism>
<evidence type="ECO:0000313" key="1">
    <source>
        <dbReference type="EMBL" id="AJI24174.1"/>
    </source>
</evidence>